<gene>
    <name evidence="1" type="ORF">Krac_6582</name>
</gene>
<accession>D6TVG8</accession>
<name>D6TVG8_KTERA</name>
<sequence>MHWPFGMHNAPDNVAPTMVRCKWAILSTADHKFIPRLTTAKK</sequence>
<reference evidence="1 2" key="1">
    <citation type="journal article" date="2011" name="Stand. Genomic Sci.">
        <title>Non-contiguous finished genome sequence and contextual data of the filamentous soil bacterium Ktedonobacter racemifer type strain (SOSP1-21).</title>
        <authorList>
            <person name="Chang Y.J."/>
            <person name="Land M."/>
            <person name="Hauser L."/>
            <person name="Chertkov O."/>
            <person name="Del Rio T.G."/>
            <person name="Nolan M."/>
            <person name="Copeland A."/>
            <person name="Tice H."/>
            <person name="Cheng J.F."/>
            <person name="Lucas S."/>
            <person name="Han C."/>
            <person name="Goodwin L."/>
            <person name="Pitluck S."/>
            <person name="Ivanova N."/>
            <person name="Ovchinikova G."/>
            <person name="Pati A."/>
            <person name="Chen A."/>
            <person name="Palaniappan K."/>
            <person name="Mavromatis K."/>
            <person name="Liolios K."/>
            <person name="Brettin T."/>
            <person name="Fiebig A."/>
            <person name="Rohde M."/>
            <person name="Abt B."/>
            <person name="Goker M."/>
            <person name="Detter J.C."/>
            <person name="Woyke T."/>
            <person name="Bristow J."/>
            <person name="Eisen J.A."/>
            <person name="Markowitz V."/>
            <person name="Hugenholtz P."/>
            <person name="Kyrpides N.C."/>
            <person name="Klenk H.P."/>
            <person name="Lapidus A."/>
        </authorList>
    </citation>
    <scope>NUCLEOTIDE SEQUENCE [LARGE SCALE GENOMIC DNA]</scope>
    <source>
        <strain evidence="2">DSM 44963</strain>
    </source>
</reference>
<dbReference type="Proteomes" id="UP000004508">
    <property type="component" value="Unassembled WGS sequence"/>
</dbReference>
<dbReference type="EMBL" id="ADVG01000003">
    <property type="protein sequence ID" value="EFH85371.1"/>
    <property type="molecule type" value="Genomic_DNA"/>
</dbReference>
<dbReference type="AlphaFoldDB" id="D6TVG8"/>
<evidence type="ECO:0000313" key="1">
    <source>
        <dbReference type="EMBL" id="EFH85371.1"/>
    </source>
</evidence>
<keyword evidence="2" id="KW-1185">Reference proteome</keyword>
<proteinExistence type="predicted"/>
<organism evidence="1 2">
    <name type="scientific">Ktedonobacter racemifer DSM 44963</name>
    <dbReference type="NCBI Taxonomy" id="485913"/>
    <lineage>
        <taxon>Bacteria</taxon>
        <taxon>Bacillati</taxon>
        <taxon>Chloroflexota</taxon>
        <taxon>Ktedonobacteria</taxon>
        <taxon>Ktedonobacterales</taxon>
        <taxon>Ktedonobacteraceae</taxon>
        <taxon>Ktedonobacter</taxon>
    </lineage>
</organism>
<comment type="caution">
    <text evidence="1">The sequence shown here is derived from an EMBL/GenBank/DDBJ whole genome shotgun (WGS) entry which is preliminary data.</text>
</comment>
<protein>
    <submittedName>
        <fullName evidence="1">Uncharacterized protein</fullName>
    </submittedName>
</protein>
<dbReference type="InParanoid" id="D6TVG8"/>
<evidence type="ECO:0000313" key="2">
    <source>
        <dbReference type="Proteomes" id="UP000004508"/>
    </source>
</evidence>